<dbReference type="InterPro" id="IPR052783">
    <property type="entry name" value="Metabolic/Drug-Res_Regulator"/>
</dbReference>
<accession>A0A0C3GMB9</accession>
<evidence type="ECO:0000259" key="3">
    <source>
        <dbReference type="PROSITE" id="PS50048"/>
    </source>
</evidence>
<dbReference type="GO" id="GO:0000981">
    <property type="term" value="F:DNA-binding transcription factor activity, RNA polymerase II-specific"/>
    <property type="evidence" value="ECO:0007669"/>
    <property type="project" value="InterPro"/>
</dbReference>
<dbReference type="STRING" id="913774.A0A0C3GMB9"/>
<reference evidence="4 5" key="1">
    <citation type="submission" date="2014-04" db="EMBL/GenBank/DDBJ databases">
        <authorList>
            <consortium name="DOE Joint Genome Institute"/>
            <person name="Kuo A."/>
            <person name="Martino E."/>
            <person name="Perotto S."/>
            <person name="Kohler A."/>
            <person name="Nagy L.G."/>
            <person name="Floudas D."/>
            <person name="Copeland A."/>
            <person name="Barry K.W."/>
            <person name="Cichocki N."/>
            <person name="Veneault-Fourrey C."/>
            <person name="LaButti K."/>
            <person name="Lindquist E.A."/>
            <person name="Lipzen A."/>
            <person name="Lundell T."/>
            <person name="Morin E."/>
            <person name="Murat C."/>
            <person name="Sun H."/>
            <person name="Tunlid A."/>
            <person name="Henrissat B."/>
            <person name="Grigoriev I.V."/>
            <person name="Hibbett D.S."/>
            <person name="Martin F."/>
            <person name="Nordberg H.P."/>
            <person name="Cantor M.N."/>
            <person name="Hua S.X."/>
        </authorList>
    </citation>
    <scope>NUCLEOTIDE SEQUENCE [LARGE SCALE GENOMIC DNA]</scope>
    <source>
        <strain evidence="4 5">Zn</strain>
    </source>
</reference>
<gene>
    <name evidence="4" type="ORF">OIDMADRAFT_62312</name>
</gene>
<organism evidence="4 5">
    <name type="scientific">Oidiodendron maius (strain Zn)</name>
    <dbReference type="NCBI Taxonomy" id="913774"/>
    <lineage>
        <taxon>Eukaryota</taxon>
        <taxon>Fungi</taxon>
        <taxon>Dikarya</taxon>
        <taxon>Ascomycota</taxon>
        <taxon>Pezizomycotina</taxon>
        <taxon>Leotiomycetes</taxon>
        <taxon>Leotiomycetes incertae sedis</taxon>
        <taxon>Myxotrichaceae</taxon>
        <taxon>Oidiodendron</taxon>
    </lineage>
</organism>
<evidence type="ECO:0000313" key="4">
    <source>
        <dbReference type="EMBL" id="KIM92689.1"/>
    </source>
</evidence>
<keyword evidence="5" id="KW-1185">Reference proteome</keyword>
<dbReference type="HOGENOM" id="CLU_041953_0_0_1"/>
<dbReference type="Proteomes" id="UP000054321">
    <property type="component" value="Unassembled WGS sequence"/>
</dbReference>
<dbReference type="CDD" id="cd00067">
    <property type="entry name" value="GAL4"/>
    <property type="match status" value="1"/>
</dbReference>
<evidence type="ECO:0000313" key="5">
    <source>
        <dbReference type="Proteomes" id="UP000054321"/>
    </source>
</evidence>
<dbReference type="SUPFAM" id="SSF57701">
    <property type="entry name" value="Zn2/Cys6 DNA-binding domain"/>
    <property type="match status" value="1"/>
</dbReference>
<keyword evidence="1" id="KW-0539">Nucleus</keyword>
<reference evidence="5" key="2">
    <citation type="submission" date="2015-01" db="EMBL/GenBank/DDBJ databases">
        <title>Evolutionary Origins and Diversification of the Mycorrhizal Mutualists.</title>
        <authorList>
            <consortium name="DOE Joint Genome Institute"/>
            <consortium name="Mycorrhizal Genomics Consortium"/>
            <person name="Kohler A."/>
            <person name="Kuo A."/>
            <person name="Nagy L.G."/>
            <person name="Floudas D."/>
            <person name="Copeland A."/>
            <person name="Barry K.W."/>
            <person name="Cichocki N."/>
            <person name="Veneault-Fourrey C."/>
            <person name="LaButti K."/>
            <person name="Lindquist E.A."/>
            <person name="Lipzen A."/>
            <person name="Lundell T."/>
            <person name="Morin E."/>
            <person name="Murat C."/>
            <person name="Riley R."/>
            <person name="Ohm R."/>
            <person name="Sun H."/>
            <person name="Tunlid A."/>
            <person name="Henrissat B."/>
            <person name="Grigoriev I.V."/>
            <person name="Hibbett D.S."/>
            <person name="Martin F."/>
        </authorList>
    </citation>
    <scope>NUCLEOTIDE SEQUENCE [LARGE SCALE GENOMIC DNA]</scope>
    <source>
        <strain evidence="5">Zn</strain>
    </source>
</reference>
<proteinExistence type="predicted"/>
<dbReference type="InParanoid" id="A0A0C3GMB9"/>
<dbReference type="GO" id="GO:0008270">
    <property type="term" value="F:zinc ion binding"/>
    <property type="evidence" value="ECO:0007669"/>
    <property type="project" value="InterPro"/>
</dbReference>
<dbReference type="PROSITE" id="PS00463">
    <property type="entry name" value="ZN2_CY6_FUNGAL_1"/>
    <property type="match status" value="1"/>
</dbReference>
<dbReference type="OrthoDB" id="4151048at2759"/>
<dbReference type="Gene3D" id="4.10.240.10">
    <property type="entry name" value="Zn(2)-C6 fungal-type DNA-binding domain"/>
    <property type="match status" value="1"/>
</dbReference>
<feature type="compositionally biased region" description="Polar residues" evidence="2">
    <location>
        <begin position="188"/>
        <end position="206"/>
    </location>
</feature>
<dbReference type="EMBL" id="KN832909">
    <property type="protein sequence ID" value="KIM92689.1"/>
    <property type="molecule type" value="Genomic_DNA"/>
</dbReference>
<dbReference type="PROSITE" id="PS50048">
    <property type="entry name" value="ZN2_CY6_FUNGAL_2"/>
    <property type="match status" value="1"/>
</dbReference>
<sequence>MSGLLTAVVEDKHRSDLIRKTFKQTNPINRTSKSLGYVPEHAVVVVGVRNKKGRKACERCRIKKIKCGGEPPCKRCKDDGQVCSSGRRKKTEVKQLPRGYADVLENTQYAPITTVQKLYNMIRNNKSWDLWEPDLDERGRPDIHDIASLLGCIRPSEDPPVTFPEGVEDFAELKAQLRVAHVNDTRSRNQYASSPPSPSHANTGRDSVTEKDQSILSTDYNQTWAQQQQQVRGEIHWPAFTTWSTSDNFFGPPHALNVTAQFKLAQPFPNISEPILEGLPVRRMGLVEHNLLNAMQIQDGLNFADGTISPHMLNCNGYDPSSQMDTTTFGRGYESWLQAQLPSSRKQKLSIPRDENERLQQEAPSIPTYVIEEVQRLKEFYCATDSGWGGG</sequence>
<dbReference type="PANTHER" id="PTHR47655">
    <property type="entry name" value="QUINIC ACID UTILIZATION ACTIVATOR"/>
    <property type="match status" value="1"/>
</dbReference>
<evidence type="ECO:0000256" key="1">
    <source>
        <dbReference type="ARBA" id="ARBA00023242"/>
    </source>
</evidence>
<name>A0A0C3GMB9_OIDMZ</name>
<dbReference type="PANTHER" id="PTHR47655:SF3">
    <property type="entry name" value="ZN(II)2CYS6 TRANSCRIPTION FACTOR (EUROFUNG)"/>
    <property type="match status" value="1"/>
</dbReference>
<protein>
    <recommendedName>
        <fullName evidence="3">Zn(2)-C6 fungal-type domain-containing protein</fullName>
    </recommendedName>
</protein>
<evidence type="ECO:0000256" key="2">
    <source>
        <dbReference type="SAM" id="MobiDB-lite"/>
    </source>
</evidence>
<feature type="domain" description="Zn(2)-C6 fungal-type" evidence="3">
    <location>
        <begin position="56"/>
        <end position="85"/>
    </location>
</feature>
<dbReference type="Pfam" id="PF00172">
    <property type="entry name" value="Zn_clus"/>
    <property type="match status" value="1"/>
</dbReference>
<dbReference type="SMART" id="SM00066">
    <property type="entry name" value="GAL4"/>
    <property type="match status" value="1"/>
</dbReference>
<dbReference type="AlphaFoldDB" id="A0A0C3GMB9"/>
<dbReference type="InterPro" id="IPR036864">
    <property type="entry name" value="Zn2-C6_fun-type_DNA-bd_sf"/>
</dbReference>
<dbReference type="InterPro" id="IPR001138">
    <property type="entry name" value="Zn2Cys6_DnaBD"/>
</dbReference>
<feature type="region of interest" description="Disordered" evidence="2">
    <location>
        <begin position="184"/>
        <end position="211"/>
    </location>
</feature>